<dbReference type="InterPro" id="IPR026983">
    <property type="entry name" value="DHC"/>
</dbReference>
<dbReference type="InterPro" id="IPR041466">
    <property type="entry name" value="Dynein_AAA5_ext"/>
</dbReference>
<dbReference type="GO" id="GO:0005524">
    <property type="term" value="F:ATP binding"/>
    <property type="evidence" value="ECO:0007669"/>
    <property type="project" value="InterPro"/>
</dbReference>
<sequence>MQTAPIPLEGSSTVYDYCFDKAKLRWQLWTDTLPALAIPPGSLFSDLIIPTKDSARCGYLKARECARKIVATYKLCSEQLSSQDHYDY</sequence>
<dbReference type="PANTHER" id="PTHR45703:SF35">
    <property type="entry name" value="DYNEIN HEAVY CHAIN"/>
    <property type="match status" value="1"/>
</dbReference>
<protein>
    <submittedName>
        <fullName evidence="3">Uncharacterized protein</fullName>
    </submittedName>
</protein>
<comment type="caution">
    <text evidence="3">The sequence shown here is derived from an EMBL/GenBank/DDBJ whole genome shotgun (WGS) entry which is preliminary data.</text>
</comment>
<dbReference type="PANTHER" id="PTHR45703">
    <property type="entry name" value="DYNEIN HEAVY CHAIN"/>
    <property type="match status" value="1"/>
</dbReference>
<dbReference type="Pfam" id="PF17852">
    <property type="entry name" value="Dynein_AAA_lid"/>
    <property type="match status" value="1"/>
</dbReference>
<evidence type="ECO:0000313" key="3">
    <source>
        <dbReference type="EMBL" id="GFH22157.1"/>
    </source>
</evidence>
<feature type="non-terminal residue" evidence="3">
    <location>
        <position position="88"/>
    </location>
</feature>
<dbReference type="AlphaFoldDB" id="A0A699ZHH1"/>
<proteinExistence type="predicted"/>
<dbReference type="Pfam" id="PF12774">
    <property type="entry name" value="AAA_6"/>
    <property type="match status" value="1"/>
</dbReference>
<gene>
    <name evidence="3" type="ORF">HaLaN_19576</name>
</gene>
<dbReference type="GO" id="GO:0030286">
    <property type="term" value="C:dynein complex"/>
    <property type="evidence" value="ECO:0007669"/>
    <property type="project" value="InterPro"/>
</dbReference>
<dbReference type="EMBL" id="BLLF01001980">
    <property type="protein sequence ID" value="GFH22157.1"/>
    <property type="molecule type" value="Genomic_DNA"/>
</dbReference>
<dbReference type="GO" id="GO:0051959">
    <property type="term" value="F:dynein light intermediate chain binding"/>
    <property type="evidence" value="ECO:0007669"/>
    <property type="project" value="InterPro"/>
</dbReference>
<feature type="domain" description="Dynein heavy chain hydrolytic ATP-binding dynein motor region" evidence="1">
    <location>
        <begin position="56"/>
        <end position="88"/>
    </location>
</feature>
<name>A0A699ZHH1_HAELA</name>
<dbReference type="Gene3D" id="1.10.472.130">
    <property type="match status" value="1"/>
</dbReference>
<keyword evidence="4" id="KW-1185">Reference proteome</keyword>
<evidence type="ECO:0000313" key="4">
    <source>
        <dbReference type="Proteomes" id="UP000485058"/>
    </source>
</evidence>
<reference evidence="3 4" key="1">
    <citation type="submission" date="2020-02" db="EMBL/GenBank/DDBJ databases">
        <title>Draft genome sequence of Haematococcus lacustris strain NIES-144.</title>
        <authorList>
            <person name="Morimoto D."/>
            <person name="Nakagawa S."/>
            <person name="Yoshida T."/>
            <person name="Sawayama S."/>
        </authorList>
    </citation>
    <scope>NUCLEOTIDE SEQUENCE [LARGE SCALE GENOMIC DNA]</scope>
    <source>
        <strain evidence="3 4">NIES-144</strain>
    </source>
</reference>
<feature type="domain" description="Dynein heavy chain AAA 5 extension" evidence="2">
    <location>
        <begin position="4"/>
        <end position="31"/>
    </location>
</feature>
<dbReference type="GO" id="GO:0045505">
    <property type="term" value="F:dynein intermediate chain binding"/>
    <property type="evidence" value="ECO:0007669"/>
    <property type="project" value="InterPro"/>
</dbReference>
<organism evidence="3 4">
    <name type="scientific">Haematococcus lacustris</name>
    <name type="common">Green alga</name>
    <name type="synonym">Haematococcus pluvialis</name>
    <dbReference type="NCBI Taxonomy" id="44745"/>
    <lineage>
        <taxon>Eukaryota</taxon>
        <taxon>Viridiplantae</taxon>
        <taxon>Chlorophyta</taxon>
        <taxon>core chlorophytes</taxon>
        <taxon>Chlorophyceae</taxon>
        <taxon>CS clade</taxon>
        <taxon>Chlamydomonadales</taxon>
        <taxon>Haematococcaceae</taxon>
        <taxon>Haematococcus</taxon>
    </lineage>
</organism>
<dbReference type="Gene3D" id="1.10.8.710">
    <property type="match status" value="1"/>
</dbReference>
<dbReference type="InterPro" id="IPR035699">
    <property type="entry name" value="AAA_6"/>
</dbReference>
<dbReference type="GO" id="GO:0007018">
    <property type="term" value="P:microtubule-based movement"/>
    <property type="evidence" value="ECO:0007669"/>
    <property type="project" value="InterPro"/>
</dbReference>
<dbReference type="InterPro" id="IPR043157">
    <property type="entry name" value="Dynein_AAA1S"/>
</dbReference>
<evidence type="ECO:0000259" key="2">
    <source>
        <dbReference type="Pfam" id="PF17852"/>
    </source>
</evidence>
<dbReference type="Proteomes" id="UP000485058">
    <property type="component" value="Unassembled WGS sequence"/>
</dbReference>
<accession>A0A699ZHH1</accession>
<evidence type="ECO:0000259" key="1">
    <source>
        <dbReference type="Pfam" id="PF12774"/>
    </source>
</evidence>